<dbReference type="InterPro" id="IPR053320">
    <property type="entry name" value="Protein_DD3-3_O-glyco"/>
</dbReference>
<accession>A0A2G8LAD8</accession>
<reference evidence="1 2" key="1">
    <citation type="journal article" date="2017" name="PLoS Biol.">
        <title>The sea cucumber genome provides insights into morphological evolution and visceral regeneration.</title>
        <authorList>
            <person name="Zhang X."/>
            <person name="Sun L."/>
            <person name="Yuan J."/>
            <person name="Sun Y."/>
            <person name="Gao Y."/>
            <person name="Zhang L."/>
            <person name="Li S."/>
            <person name="Dai H."/>
            <person name="Hamel J.F."/>
            <person name="Liu C."/>
            <person name="Yu Y."/>
            <person name="Liu S."/>
            <person name="Lin W."/>
            <person name="Guo K."/>
            <person name="Jin S."/>
            <person name="Xu P."/>
            <person name="Storey K.B."/>
            <person name="Huan P."/>
            <person name="Zhang T."/>
            <person name="Zhou Y."/>
            <person name="Zhang J."/>
            <person name="Lin C."/>
            <person name="Li X."/>
            <person name="Xing L."/>
            <person name="Huo D."/>
            <person name="Sun M."/>
            <person name="Wang L."/>
            <person name="Mercier A."/>
            <person name="Li F."/>
            <person name="Yang H."/>
            <person name="Xiang J."/>
        </authorList>
    </citation>
    <scope>NUCLEOTIDE SEQUENCE [LARGE SCALE GENOMIC DNA]</scope>
    <source>
        <strain evidence="1">Shaxun</strain>
        <tissue evidence="1">Muscle</tissue>
    </source>
</reference>
<dbReference type="OrthoDB" id="167398at2759"/>
<protein>
    <recommendedName>
        <fullName evidence="3">Protein DD3-3</fullName>
    </recommendedName>
</protein>
<comment type="caution">
    <text evidence="1">The sequence shown here is derived from an EMBL/GenBank/DDBJ whole genome shotgun (WGS) entry which is preliminary data.</text>
</comment>
<proteinExistence type="predicted"/>
<evidence type="ECO:0008006" key="3">
    <source>
        <dbReference type="Google" id="ProtNLM"/>
    </source>
</evidence>
<keyword evidence="2" id="KW-1185">Reference proteome</keyword>
<evidence type="ECO:0000313" key="2">
    <source>
        <dbReference type="Proteomes" id="UP000230750"/>
    </source>
</evidence>
<organism evidence="1 2">
    <name type="scientific">Stichopus japonicus</name>
    <name type="common">Sea cucumber</name>
    <dbReference type="NCBI Taxonomy" id="307972"/>
    <lineage>
        <taxon>Eukaryota</taxon>
        <taxon>Metazoa</taxon>
        <taxon>Echinodermata</taxon>
        <taxon>Eleutherozoa</taxon>
        <taxon>Echinozoa</taxon>
        <taxon>Holothuroidea</taxon>
        <taxon>Aspidochirotacea</taxon>
        <taxon>Aspidochirotida</taxon>
        <taxon>Stichopodidae</taxon>
        <taxon>Apostichopus</taxon>
    </lineage>
</organism>
<name>A0A2G8LAD8_STIJA</name>
<dbReference type="PANTHER" id="PTHR35170:SF1">
    <property type="entry name" value="PROTEIN DD3-3"/>
    <property type="match status" value="1"/>
</dbReference>
<sequence length="557" mass="63800">MRCNRSVRHHHLIPENTHTAIATIGNETLVYSQYIYSCGQYPQHSIQTKQRWTSQVQLKITRGSNNRLAEAGRERNNGNRLFDSQNNNRGGYNVGGLYYYTDSVLQIEWTNQHSCGNPNNHCELVVQYMCGDLLRDGAVTSTIPENPSNCDNYDCNTDMEFGMHENFDYYLGCKLRQRNEGLFTADQNLKGNTARFTRQNPQGTRRGYECAEERDYYPYWHPSPWVDAVIMTNDATRCPFYQAESQNVKSRFYCKVPTQLIREKMLTNQPVIPNNQADCEVLLMAPKAYGWRPRPTCVAAPDCREAHFSRDNHLGNGLNGNPNVYNWTIPSDFVHERCALRMRYNISTGEFDGWDGTTNSSLNAENNNQPTKLDLSERFGLTPEEAEERGYVFEGNPQVEVFTPALNGDTFQLQLAINTAQYGRTFQDRCVITFVRNQAPSAELKNQTIHNLNVRGKRGNIVQVYPAVEYDFVPNTIIMKPEEFIHMQWTGSNTNPRNNDGQGLAGTDRSNMVLLAEQVYPEGSDAYHNPYTKNGHWGQTTLCLFETAPFWVWTGRR</sequence>
<evidence type="ECO:0000313" key="1">
    <source>
        <dbReference type="EMBL" id="PIK57201.1"/>
    </source>
</evidence>
<dbReference type="PANTHER" id="PTHR35170">
    <property type="entry name" value="PROTEIN DD3-3"/>
    <property type="match status" value="1"/>
</dbReference>
<gene>
    <name evidence="1" type="ORF">BSL78_05900</name>
</gene>
<dbReference type="EMBL" id="MRZV01000150">
    <property type="protein sequence ID" value="PIK57201.1"/>
    <property type="molecule type" value="Genomic_DNA"/>
</dbReference>
<dbReference type="Proteomes" id="UP000230750">
    <property type="component" value="Unassembled WGS sequence"/>
</dbReference>
<dbReference type="AlphaFoldDB" id="A0A2G8LAD8"/>
<dbReference type="STRING" id="307972.A0A2G8LAD8"/>